<sequence>MLEHALLGCGFGDRLLLGRAGFGRHAGSTLADGEWRKTGVKRRRTQIPFGNDNQKGKGNCGGKGKSHDRGPWLF</sequence>
<evidence type="ECO:0000313" key="3">
    <source>
        <dbReference type="Proteomes" id="UP000289437"/>
    </source>
</evidence>
<gene>
    <name evidence="2" type="ORF">GRAN_4017</name>
</gene>
<dbReference type="AlphaFoldDB" id="A0A4Q0SV24"/>
<reference evidence="2 3" key="1">
    <citation type="submission" date="2018-11" db="EMBL/GenBank/DDBJ databases">
        <authorList>
            <person name="Mardanov A.V."/>
            <person name="Ravin N.V."/>
            <person name="Dedysh S.N."/>
        </authorList>
    </citation>
    <scope>NUCLEOTIDE SEQUENCE [LARGE SCALE GENOMIC DNA]</scope>
    <source>
        <strain evidence="2 3">AF10</strain>
    </source>
</reference>
<protein>
    <submittedName>
        <fullName evidence="2">Uncharacterized protein</fullName>
    </submittedName>
</protein>
<reference evidence="3" key="2">
    <citation type="submission" date="2019-02" db="EMBL/GenBank/DDBJ databases">
        <title>Granulicella sibirica sp. nov., a psychrotolerant acidobacterium isolated from an organic soil layer in forested tundra, West Siberia.</title>
        <authorList>
            <person name="Oshkin I.Y."/>
            <person name="Kulichevskaya I.S."/>
            <person name="Rijpstra W.I.C."/>
            <person name="Sinninghe Damste J.S."/>
            <person name="Rakitin A.L."/>
            <person name="Ravin N.V."/>
            <person name="Dedysh S.N."/>
        </authorList>
    </citation>
    <scope>NUCLEOTIDE SEQUENCE [LARGE SCALE GENOMIC DNA]</scope>
    <source>
        <strain evidence="3">AF10</strain>
    </source>
</reference>
<feature type="region of interest" description="Disordered" evidence="1">
    <location>
        <begin position="36"/>
        <end position="74"/>
    </location>
</feature>
<accession>A0A4Q0SV24</accession>
<proteinExistence type="predicted"/>
<dbReference type="EMBL" id="RDSM01000003">
    <property type="protein sequence ID" value="RXH54913.1"/>
    <property type="molecule type" value="Genomic_DNA"/>
</dbReference>
<keyword evidence="3" id="KW-1185">Reference proteome</keyword>
<evidence type="ECO:0000256" key="1">
    <source>
        <dbReference type="SAM" id="MobiDB-lite"/>
    </source>
</evidence>
<feature type="compositionally biased region" description="Basic and acidic residues" evidence="1">
    <location>
        <begin position="65"/>
        <end position="74"/>
    </location>
</feature>
<evidence type="ECO:0000313" key="2">
    <source>
        <dbReference type="EMBL" id="RXH54913.1"/>
    </source>
</evidence>
<comment type="caution">
    <text evidence="2">The sequence shown here is derived from an EMBL/GenBank/DDBJ whole genome shotgun (WGS) entry which is preliminary data.</text>
</comment>
<dbReference type="Proteomes" id="UP000289437">
    <property type="component" value="Unassembled WGS sequence"/>
</dbReference>
<organism evidence="2 3">
    <name type="scientific">Granulicella sibirica</name>
    <dbReference type="NCBI Taxonomy" id="2479048"/>
    <lineage>
        <taxon>Bacteria</taxon>
        <taxon>Pseudomonadati</taxon>
        <taxon>Acidobacteriota</taxon>
        <taxon>Terriglobia</taxon>
        <taxon>Terriglobales</taxon>
        <taxon>Acidobacteriaceae</taxon>
        <taxon>Granulicella</taxon>
    </lineage>
</organism>
<name>A0A4Q0SV24_9BACT</name>